<dbReference type="Proteomes" id="UP000828390">
    <property type="component" value="Unassembled WGS sequence"/>
</dbReference>
<organism evidence="1 2">
    <name type="scientific">Dreissena polymorpha</name>
    <name type="common">Zebra mussel</name>
    <name type="synonym">Mytilus polymorpha</name>
    <dbReference type="NCBI Taxonomy" id="45954"/>
    <lineage>
        <taxon>Eukaryota</taxon>
        <taxon>Metazoa</taxon>
        <taxon>Spiralia</taxon>
        <taxon>Lophotrochozoa</taxon>
        <taxon>Mollusca</taxon>
        <taxon>Bivalvia</taxon>
        <taxon>Autobranchia</taxon>
        <taxon>Heteroconchia</taxon>
        <taxon>Euheterodonta</taxon>
        <taxon>Imparidentia</taxon>
        <taxon>Neoheterodontei</taxon>
        <taxon>Myida</taxon>
        <taxon>Dreissenoidea</taxon>
        <taxon>Dreissenidae</taxon>
        <taxon>Dreissena</taxon>
    </lineage>
</organism>
<reference evidence="1" key="1">
    <citation type="journal article" date="2019" name="bioRxiv">
        <title>The Genome of the Zebra Mussel, Dreissena polymorpha: A Resource for Invasive Species Research.</title>
        <authorList>
            <person name="McCartney M.A."/>
            <person name="Auch B."/>
            <person name="Kono T."/>
            <person name="Mallez S."/>
            <person name="Zhang Y."/>
            <person name="Obille A."/>
            <person name="Becker A."/>
            <person name="Abrahante J.E."/>
            <person name="Garbe J."/>
            <person name="Badalamenti J.P."/>
            <person name="Herman A."/>
            <person name="Mangelson H."/>
            <person name="Liachko I."/>
            <person name="Sullivan S."/>
            <person name="Sone E.D."/>
            <person name="Koren S."/>
            <person name="Silverstein K.A.T."/>
            <person name="Beckman K.B."/>
            <person name="Gohl D.M."/>
        </authorList>
    </citation>
    <scope>NUCLEOTIDE SEQUENCE</scope>
    <source>
        <strain evidence="1">Duluth1</strain>
        <tissue evidence="1">Whole animal</tissue>
    </source>
</reference>
<keyword evidence="2" id="KW-1185">Reference proteome</keyword>
<comment type="caution">
    <text evidence="1">The sequence shown here is derived from an EMBL/GenBank/DDBJ whole genome shotgun (WGS) entry which is preliminary data.</text>
</comment>
<name>A0A9D4ENA1_DREPO</name>
<dbReference type="AlphaFoldDB" id="A0A9D4ENA1"/>
<dbReference type="EMBL" id="JAIWYP010000008">
    <property type="protein sequence ID" value="KAH3781556.1"/>
    <property type="molecule type" value="Genomic_DNA"/>
</dbReference>
<sequence>MREHMDLYRVNVFGVPFKNHTVVIKDLPAYLMADASTASRTEEVVFQAIEAHDLNQCTTASAIWFLTRSRCTRRQPLSRTS</sequence>
<accession>A0A9D4ENA1</accession>
<protein>
    <submittedName>
        <fullName evidence="1">Uncharacterized protein</fullName>
    </submittedName>
</protein>
<reference evidence="1" key="2">
    <citation type="submission" date="2020-11" db="EMBL/GenBank/DDBJ databases">
        <authorList>
            <person name="McCartney M.A."/>
            <person name="Auch B."/>
            <person name="Kono T."/>
            <person name="Mallez S."/>
            <person name="Becker A."/>
            <person name="Gohl D.M."/>
            <person name="Silverstein K.A.T."/>
            <person name="Koren S."/>
            <person name="Bechman K.B."/>
            <person name="Herman A."/>
            <person name="Abrahante J.E."/>
            <person name="Garbe J."/>
        </authorList>
    </citation>
    <scope>NUCLEOTIDE SEQUENCE</scope>
    <source>
        <strain evidence="1">Duluth1</strain>
        <tissue evidence="1">Whole animal</tissue>
    </source>
</reference>
<evidence type="ECO:0000313" key="2">
    <source>
        <dbReference type="Proteomes" id="UP000828390"/>
    </source>
</evidence>
<evidence type="ECO:0000313" key="1">
    <source>
        <dbReference type="EMBL" id="KAH3781556.1"/>
    </source>
</evidence>
<gene>
    <name evidence="1" type="ORF">DPMN_159387</name>
</gene>
<proteinExistence type="predicted"/>